<dbReference type="PRINTS" id="PR00038">
    <property type="entry name" value="HTHLUXR"/>
</dbReference>
<dbReference type="InterPro" id="IPR000792">
    <property type="entry name" value="Tscrpt_reg_LuxR_C"/>
</dbReference>
<keyword evidence="6" id="KW-1185">Reference proteome</keyword>
<evidence type="ECO:0000259" key="4">
    <source>
        <dbReference type="PROSITE" id="PS50043"/>
    </source>
</evidence>
<evidence type="ECO:0000313" key="5">
    <source>
        <dbReference type="EMBL" id="GAA1696692.1"/>
    </source>
</evidence>
<dbReference type="Pfam" id="PF00196">
    <property type="entry name" value="GerE"/>
    <property type="match status" value="1"/>
</dbReference>
<dbReference type="PANTHER" id="PTHR44688:SF16">
    <property type="entry name" value="DNA-BINDING TRANSCRIPTIONAL ACTIVATOR DEVR_DOSR"/>
    <property type="match status" value="1"/>
</dbReference>
<accession>A0ABP4U0S9</accession>
<dbReference type="CDD" id="cd06170">
    <property type="entry name" value="LuxR_C_like"/>
    <property type="match status" value="1"/>
</dbReference>
<dbReference type="Gene3D" id="1.10.10.10">
    <property type="entry name" value="Winged helix-like DNA-binding domain superfamily/Winged helix DNA-binding domain"/>
    <property type="match status" value="1"/>
</dbReference>
<dbReference type="InterPro" id="IPR016032">
    <property type="entry name" value="Sig_transdc_resp-reg_C-effctor"/>
</dbReference>
<evidence type="ECO:0000313" key="6">
    <source>
        <dbReference type="Proteomes" id="UP001500618"/>
    </source>
</evidence>
<dbReference type="RefSeq" id="WP_344313101.1">
    <property type="nucleotide sequence ID" value="NZ_BAAANY010000020.1"/>
</dbReference>
<evidence type="ECO:0000256" key="1">
    <source>
        <dbReference type="ARBA" id="ARBA00023015"/>
    </source>
</evidence>
<evidence type="ECO:0000256" key="2">
    <source>
        <dbReference type="ARBA" id="ARBA00023125"/>
    </source>
</evidence>
<dbReference type="InterPro" id="IPR036388">
    <property type="entry name" value="WH-like_DNA-bd_sf"/>
</dbReference>
<reference evidence="6" key="1">
    <citation type="journal article" date="2019" name="Int. J. Syst. Evol. Microbiol.">
        <title>The Global Catalogue of Microorganisms (GCM) 10K type strain sequencing project: providing services to taxonomists for standard genome sequencing and annotation.</title>
        <authorList>
            <consortium name="The Broad Institute Genomics Platform"/>
            <consortium name="The Broad Institute Genome Sequencing Center for Infectious Disease"/>
            <person name="Wu L."/>
            <person name="Ma J."/>
        </authorList>
    </citation>
    <scope>NUCLEOTIDE SEQUENCE [LARGE SCALE GENOMIC DNA]</scope>
    <source>
        <strain evidence="6">JCM 14718</strain>
    </source>
</reference>
<comment type="caution">
    <text evidence="5">The sequence shown here is derived from an EMBL/GenBank/DDBJ whole genome shotgun (WGS) entry which is preliminary data.</text>
</comment>
<dbReference type="EMBL" id="BAAANY010000020">
    <property type="protein sequence ID" value="GAA1696692.1"/>
    <property type="molecule type" value="Genomic_DNA"/>
</dbReference>
<dbReference type="SMART" id="SM00421">
    <property type="entry name" value="HTH_LUXR"/>
    <property type="match status" value="1"/>
</dbReference>
<keyword evidence="2" id="KW-0238">DNA-binding</keyword>
<keyword evidence="3" id="KW-0804">Transcription</keyword>
<dbReference type="PROSITE" id="PS00622">
    <property type="entry name" value="HTH_LUXR_1"/>
    <property type="match status" value="1"/>
</dbReference>
<evidence type="ECO:0000256" key="3">
    <source>
        <dbReference type="ARBA" id="ARBA00023163"/>
    </source>
</evidence>
<dbReference type="PROSITE" id="PS50043">
    <property type="entry name" value="HTH_LUXR_2"/>
    <property type="match status" value="1"/>
</dbReference>
<dbReference type="PANTHER" id="PTHR44688">
    <property type="entry name" value="DNA-BINDING TRANSCRIPTIONAL ACTIVATOR DEVR_DOSR"/>
    <property type="match status" value="1"/>
</dbReference>
<proteinExistence type="predicted"/>
<gene>
    <name evidence="5" type="ORF">GCM10009765_52420</name>
</gene>
<name>A0ABP4U0S9_9ACTN</name>
<feature type="domain" description="HTH luxR-type" evidence="4">
    <location>
        <begin position="131"/>
        <end position="196"/>
    </location>
</feature>
<organism evidence="5 6">
    <name type="scientific">Fodinicola feengrottensis</name>
    <dbReference type="NCBI Taxonomy" id="435914"/>
    <lineage>
        <taxon>Bacteria</taxon>
        <taxon>Bacillati</taxon>
        <taxon>Actinomycetota</taxon>
        <taxon>Actinomycetes</taxon>
        <taxon>Mycobacteriales</taxon>
        <taxon>Fodinicola</taxon>
    </lineage>
</organism>
<keyword evidence="1" id="KW-0805">Transcription regulation</keyword>
<dbReference type="SUPFAM" id="SSF46894">
    <property type="entry name" value="C-terminal effector domain of the bipartite response regulators"/>
    <property type="match status" value="1"/>
</dbReference>
<sequence length="200" mass="21721">MTSSVAERGFLALAGEDEVVRMATHLRTTGRTGDFLAALGARIDGLSAGAYGEVERGVGRLDAAADGLAAVGAHLLAAQARLEWAELRTDRADDTRAAIVACLDTFERAEMHSWARRCRRLAAARGMHLPASERLEPLSRRESEIATLVADGLSNAHIAQRLTISERTVESHLRNSYHRLRLESRVALAQWVRTSQAAGN</sequence>
<protein>
    <recommendedName>
        <fullName evidence="4">HTH luxR-type domain-containing protein</fullName>
    </recommendedName>
</protein>
<dbReference type="Proteomes" id="UP001500618">
    <property type="component" value="Unassembled WGS sequence"/>
</dbReference>